<reference evidence="2" key="1">
    <citation type="submission" date="2023-03" db="EMBL/GenBank/DDBJ databases">
        <authorList>
            <person name="Steffen K."/>
            <person name="Cardenas P."/>
        </authorList>
    </citation>
    <scope>NUCLEOTIDE SEQUENCE</scope>
</reference>
<organism evidence="2 3">
    <name type="scientific">Geodia barretti</name>
    <name type="common">Barrett's horny sponge</name>
    <dbReference type="NCBI Taxonomy" id="519541"/>
    <lineage>
        <taxon>Eukaryota</taxon>
        <taxon>Metazoa</taxon>
        <taxon>Porifera</taxon>
        <taxon>Demospongiae</taxon>
        <taxon>Heteroscleromorpha</taxon>
        <taxon>Tetractinellida</taxon>
        <taxon>Astrophorina</taxon>
        <taxon>Geodiidae</taxon>
        <taxon>Geodia</taxon>
    </lineage>
</organism>
<evidence type="ECO:0000313" key="3">
    <source>
        <dbReference type="Proteomes" id="UP001174909"/>
    </source>
</evidence>
<keyword evidence="1" id="KW-0812">Transmembrane</keyword>
<evidence type="ECO:0008006" key="4">
    <source>
        <dbReference type="Google" id="ProtNLM"/>
    </source>
</evidence>
<keyword evidence="3" id="KW-1185">Reference proteome</keyword>
<feature type="non-terminal residue" evidence="2">
    <location>
        <position position="1"/>
    </location>
</feature>
<dbReference type="EMBL" id="CASHTH010002322">
    <property type="protein sequence ID" value="CAI8028274.1"/>
    <property type="molecule type" value="Genomic_DNA"/>
</dbReference>
<accession>A0AA35SEN6</accession>
<sequence length="103" mass="11896">QREELGAWASVFSPDKEGLLEKKGYKERWFRLKGNLLFYIKVDELGAWEVRKKPNQPLLYWSTTAASAFVFLAQTVYTLPSVFVGLWDKCKQHIPPVSVYSPT</sequence>
<dbReference type="AlphaFoldDB" id="A0AA35SEN6"/>
<dbReference type="Proteomes" id="UP001174909">
    <property type="component" value="Unassembled WGS sequence"/>
</dbReference>
<evidence type="ECO:0000256" key="1">
    <source>
        <dbReference type="SAM" id="Phobius"/>
    </source>
</evidence>
<keyword evidence="1" id="KW-1133">Transmembrane helix</keyword>
<name>A0AA35SEN6_GEOBA</name>
<feature type="transmembrane region" description="Helical" evidence="1">
    <location>
        <begin position="58"/>
        <end position="77"/>
    </location>
</feature>
<evidence type="ECO:0000313" key="2">
    <source>
        <dbReference type="EMBL" id="CAI8028274.1"/>
    </source>
</evidence>
<comment type="caution">
    <text evidence="2">The sequence shown here is derived from an EMBL/GenBank/DDBJ whole genome shotgun (WGS) entry which is preliminary data.</text>
</comment>
<proteinExistence type="predicted"/>
<protein>
    <recommendedName>
        <fullName evidence="4">PH domain-containing protein</fullName>
    </recommendedName>
</protein>
<keyword evidence="1" id="KW-0472">Membrane</keyword>
<gene>
    <name evidence="2" type="ORF">GBAR_LOCUS16144</name>
</gene>
<dbReference type="SUPFAM" id="SSF50729">
    <property type="entry name" value="PH domain-like"/>
    <property type="match status" value="1"/>
</dbReference>